<proteinExistence type="inferred from homology"/>
<name>A0ABW6ZUL1_9HYPH</name>
<dbReference type="Pfam" id="PF00756">
    <property type="entry name" value="Esterase"/>
    <property type="match status" value="1"/>
</dbReference>
<gene>
    <name evidence="4" type="ORF">V5F32_09670</name>
</gene>
<dbReference type="InterPro" id="IPR029058">
    <property type="entry name" value="AB_hydrolase_fold"/>
</dbReference>
<sequence length="326" mass="34207">MIRTLVHLAAAAATLSTLAGIRPATAEPVTLPGVEERAFVSRGGLAYRIFIAVPKVPPPLEGYPVAYVLDGNSVVGTLADIARGGTLAQGGIMDPAVLVAIGYPGDAPINMPRRAKDLTSAPATPEQGSWTYLTPEGTGGADTFLAFIEDELKPAIAASFKVNPARQALMGHSFGGLFTLHVLFTRPEAFSTYVAASPSLWWANGAIAQEEAAFASHLAGHLPKEPPTSRKRLVLTVGAYEQELHPALRTGANAEATARKQAERRMVDGGRELAARLAALPGAPVDVTFTIFPGQTHASAAPHALLLGLETFLAPQPRQPPVEARP</sequence>
<dbReference type="EMBL" id="JBAFVH010000005">
    <property type="protein sequence ID" value="MFG1372430.1"/>
    <property type="molecule type" value="Genomic_DNA"/>
</dbReference>
<accession>A0ABW6ZUL1</accession>
<dbReference type="Proteomes" id="UP001604002">
    <property type="component" value="Unassembled WGS sequence"/>
</dbReference>
<dbReference type="RefSeq" id="WP_393992322.1">
    <property type="nucleotide sequence ID" value="NZ_JBAFVH010000005.1"/>
</dbReference>
<evidence type="ECO:0000256" key="1">
    <source>
        <dbReference type="ARBA" id="ARBA00005622"/>
    </source>
</evidence>
<evidence type="ECO:0000256" key="2">
    <source>
        <dbReference type="ARBA" id="ARBA00022801"/>
    </source>
</evidence>
<dbReference type="SUPFAM" id="SSF53474">
    <property type="entry name" value="alpha/beta-Hydrolases"/>
    <property type="match status" value="1"/>
</dbReference>
<feature type="signal peptide" evidence="3">
    <location>
        <begin position="1"/>
        <end position="19"/>
    </location>
</feature>
<dbReference type="GO" id="GO:0016787">
    <property type="term" value="F:hydrolase activity"/>
    <property type="evidence" value="ECO:0007669"/>
    <property type="project" value="UniProtKB-KW"/>
</dbReference>
<feature type="chain" id="PRO_5046244843" evidence="3">
    <location>
        <begin position="20"/>
        <end position="326"/>
    </location>
</feature>
<dbReference type="PANTHER" id="PTHR40841">
    <property type="entry name" value="SIDEROPHORE TRIACETYLFUSARININE C ESTERASE"/>
    <property type="match status" value="1"/>
</dbReference>
<keyword evidence="3" id="KW-0732">Signal</keyword>
<evidence type="ECO:0000256" key="3">
    <source>
        <dbReference type="SAM" id="SignalP"/>
    </source>
</evidence>
<dbReference type="InterPro" id="IPR052558">
    <property type="entry name" value="Siderophore_Hydrolase_D"/>
</dbReference>
<dbReference type="InterPro" id="IPR000801">
    <property type="entry name" value="Esterase-like"/>
</dbReference>
<dbReference type="Gene3D" id="3.40.50.1820">
    <property type="entry name" value="alpha/beta hydrolase"/>
    <property type="match status" value="1"/>
</dbReference>
<comment type="similarity">
    <text evidence="1">Belongs to the esterase D family.</text>
</comment>
<keyword evidence="2 4" id="KW-0378">Hydrolase</keyword>
<evidence type="ECO:0000313" key="4">
    <source>
        <dbReference type="EMBL" id="MFG1372430.1"/>
    </source>
</evidence>
<evidence type="ECO:0000313" key="5">
    <source>
        <dbReference type="Proteomes" id="UP001604002"/>
    </source>
</evidence>
<organism evidence="4 5">
    <name type="scientific">Xanthobacter oligotrophicus</name>
    <dbReference type="NCBI Taxonomy" id="2607286"/>
    <lineage>
        <taxon>Bacteria</taxon>
        <taxon>Pseudomonadati</taxon>
        <taxon>Pseudomonadota</taxon>
        <taxon>Alphaproteobacteria</taxon>
        <taxon>Hyphomicrobiales</taxon>
        <taxon>Xanthobacteraceae</taxon>
        <taxon>Xanthobacter</taxon>
    </lineage>
</organism>
<keyword evidence="5" id="KW-1185">Reference proteome</keyword>
<protein>
    <submittedName>
        <fullName evidence="4">Alpha/beta hydrolase-fold protein</fullName>
    </submittedName>
</protein>
<comment type="caution">
    <text evidence="4">The sequence shown here is derived from an EMBL/GenBank/DDBJ whole genome shotgun (WGS) entry which is preliminary data.</text>
</comment>
<dbReference type="PANTHER" id="PTHR40841:SF2">
    <property type="entry name" value="SIDEROPHORE-DEGRADING ESTERASE (EUROFUNG)"/>
    <property type="match status" value="1"/>
</dbReference>
<reference evidence="4 5" key="1">
    <citation type="submission" date="2024-02" db="EMBL/GenBank/DDBJ databases">
        <title>Expansion and revision of Xanthobacter and proposal of Roseixanthobacter gen. nov.</title>
        <authorList>
            <person name="Soltysiak M.P.M."/>
            <person name="Jalihal A."/>
            <person name="Ory A."/>
            <person name="Chrisophersen C."/>
            <person name="Lee A.D."/>
            <person name="Boulton J."/>
            <person name="Springer M."/>
        </authorList>
    </citation>
    <scope>NUCLEOTIDE SEQUENCE [LARGE SCALE GENOMIC DNA]</scope>
    <source>
        <strain evidence="4 5">23A</strain>
    </source>
</reference>